<dbReference type="InterPro" id="IPR051198">
    <property type="entry name" value="BchE-like"/>
</dbReference>
<dbReference type="GO" id="GO:0046872">
    <property type="term" value="F:metal ion binding"/>
    <property type="evidence" value="ECO:0007669"/>
    <property type="project" value="UniProtKB-KW"/>
</dbReference>
<evidence type="ECO:0000256" key="2">
    <source>
        <dbReference type="ARBA" id="ARBA00022691"/>
    </source>
</evidence>
<evidence type="ECO:0000256" key="5">
    <source>
        <dbReference type="ARBA" id="ARBA00023014"/>
    </source>
</evidence>
<dbReference type="SMART" id="SM00729">
    <property type="entry name" value="Elp3"/>
    <property type="match status" value="1"/>
</dbReference>
<dbReference type="GO" id="GO:0003824">
    <property type="term" value="F:catalytic activity"/>
    <property type="evidence" value="ECO:0007669"/>
    <property type="project" value="InterPro"/>
</dbReference>
<dbReference type="InterPro" id="IPR034466">
    <property type="entry name" value="Methyltransferase_Class_B"/>
</dbReference>
<keyword evidence="3" id="KW-0479">Metal-binding</keyword>
<reference evidence="8" key="2">
    <citation type="submission" date="2024-06" db="EMBL/GenBank/DDBJ databases">
        <authorList>
            <person name="Plum-Jensen L.E."/>
            <person name="Schramm A."/>
            <person name="Marshall I.P.G."/>
        </authorList>
    </citation>
    <scope>NUCLEOTIDE SEQUENCE</scope>
    <source>
        <strain evidence="8">Rat1</strain>
    </source>
</reference>
<dbReference type="PANTHER" id="PTHR43409:SF16">
    <property type="entry name" value="SLR0320 PROTEIN"/>
    <property type="match status" value="1"/>
</dbReference>
<protein>
    <submittedName>
        <fullName evidence="8">Lipid biosynthesis B12-binding/radical SAM protein</fullName>
    </submittedName>
</protein>
<dbReference type="EMBL" id="CP159373">
    <property type="protein sequence ID" value="XCN72511.1"/>
    <property type="molecule type" value="Genomic_DNA"/>
</dbReference>
<dbReference type="SFLD" id="SFLDS00029">
    <property type="entry name" value="Radical_SAM"/>
    <property type="match status" value="1"/>
</dbReference>
<dbReference type="GO" id="GO:0051539">
    <property type="term" value="F:4 iron, 4 sulfur cluster binding"/>
    <property type="evidence" value="ECO:0007669"/>
    <property type="project" value="UniProtKB-KW"/>
</dbReference>
<evidence type="ECO:0000259" key="6">
    <source>
        <dbReference type="PROSITE" id="PS51332"/>
    </source>
</evidence>
<dbReference type="InterPro" id="IPR007197">
    <property type="entry name" value="rSAM"/>
</dbReference>
<keyword evidence="2" id="KW-0949">S-adenosyl-L-methionine</keyword>
<feature type="domain" description="B12-binding" evidence="6">
    <location>
        <begin position="1"/>
        <end position="144"/>
    </location>
</feature>
<evidence type="ECO:0000256" key="3">
    <source>
        <dbReference type="ARBA" id="ARBA00022723"/>
    </source>
</evidence>
<keyword evidence="5" id="KW-0411">Iron-sulfur</keyword>
<dbReference type="Gene3D" id="3.80.30.20">
    <property type="entry name" value="tm_1862 like domain"/>
    <property type="match status" value="1"/>
</dbReference>
<dbReference type="CDD" id="cd01335">
    <property type="entry name" value="Radical_SAM"/>
    <property type="match status" value="1"/>
</dbReference>
<evidence type="ECO:0000256" key="4">
    <source>
        <dbReference type="ARBA" id="ARBA00023004"/>
    </source>
</evidence>
<dbReference type="Pfam" id="PF02310">
    <property type="entry name" value="B12-binding"/>
    <property type="match status" value="1"/>
</dbReference>
<dbReference type="PROSITE" id="PS51918">
    <property type="entry name" value="RADICAL_SAM"/>
    <property type="match status" value="1"/>
</dbReference>
<dbReference type="AlphaFoldDB" id="A0AAU8LUG3"/>
<dbReference type="Gene3D" id="3.40.50.280">
    <property type="entry name" value="Cobalamin-binding domain"/>
    <property type="match status" value="1"/>
</dbReference>
<sequence>MNILLINSNMLIPPITPLGLAYVAAAVREAGHNVKLVDLNFSVNYKSDISNAVSEYQPDVIGISIRNIDNVTMIHSVYFLPKIKEIIAFCQDISVAPIVLGGPGFSMMPEEIMLETHADYGVIGEGEKAFINLLACIHKREKPKGLPGIIFSGEEQLVKLAPKNMSSAQLNQLSIPARDLFDNARYLHDGGMGNIQTKRGCNQQCIYCTYPVIEGKKLRFRSPEKVVNEIEILMQMGIDYLHFSDSTFNNPHEYAYAICDEMIKRKVFIQYTPYMSPSSPSKELFRLLKQTGCDGITFGVDTLSEKIVHSLKKGFKIEEVYQAALYCREFEIPFSLNLLFGGPGETKETAMESLSNIEKIKPVAAGAMVGIRCYPHTRLWKIACKERLIAKDTNLLEPFYYVSPSIDKDWLVETIKEYNEQHDNFFIPTSAKGLHTDDLVVQLFKDGFRGPFWKVANELKKRLATFSEPEHSKYNL</sequence>
<dbReference type="KEGG" id="eaj:Q3M24_19810"/>
<dbReference type="PROSITE" id="PS51332">
    <property type="entry name" value="B12_BINDING"/>
    <property type="match status" value="1"/>
</dbReference>
<dbReference type="PANTHER" id="PTHR43409">
    <property type="entry name" value="ANAEROBIC MAGNESIUM-PROTOPORPHYRIN IX MONOMETHYL ESTER CYCLASE-RELATED"/>
    <property type="match status" value="1"/>
</dbReference>
<organism evidence="8">
    <name type="scientific">Candidatus Electrothrix aestuarii</name>
    <dbReference type="NCBI Taxonomy" id="3062594"/>
    <lineage>
        <taxon>Bacteria</taxon>
        <taxon>Pseudomonadati</taxon>
        <taxon>Thermodesulfobacteriota</taxon>
        <taxon>Desulfobulbia</taxon>
        <taxon>Desulfobulbales</taxon>
        <taxon>Desulfobulbaceae</taxon>
        <taxon>Candidatus Electrothrix</taxon>
    </lineage>
</organism>
<comment type="cofactor">
    <cofactor evidence="1">
        <name>[4Fe-4S] cluster</name>
        <dbReference type="ChEBI" id="CHEBI:49883"/>
    </cofactor>
</comment>
<keyword evidence="4" id="KW-0408">Iron</keyword>
<gene>
    <name evidence="8" type="ORF">Q3M24_19810</name>
</gene>
<proteinExistence type="predicted"/>
<evidence type="ECO:0000256" key="1">
    <source>
        <dbReference type="ARBA" id="ARBA00001966"/>
    </source>
</evidence>
<dbReference type="InterPro" id="IPR023969">
    <property type="entry name" value="CHP04072_B12-bd/rSAM"/>
</dbReference>
<dbReference type="SFLD" id="SFLDG01123">
    <property type="entry name" value="methyltransferase_(Class_B)"/>
    <property type="match status" value="1"/>
</dbReference>
<dbReference type="GO" id="GO:0005829">
    <property type="term" value="C:cytosol"/>
    <property type="evidence" value="ECO:0007669"/>
    <property type="project" value="TreeGrafter"/>
</dbReference>
<feature type="domain" description="Radical SAM core" evidence="7">
    <location>
        <begin position="187"/>
        <end position="405"/>
    </location>
</feature>
<dbReference type="SFLD" id="SFLDG01082">
    <property type="entry name" value="B12-binding_domain_containing"/>
    <property type="match status" value="1"/>
</dbReference>
<dbReference type="InterPro" id="IPR006638">
    <property type="entry name" value="Elp3/MiaA/NifB-like_rSAM"/>
</dbReference>
<dbReference type="InterPro" id="IPR023404">
    <property type="entry name" value="rSAM_horseshoe"/>
</dbReference>
<evidence type="ECO:0000259" key="7">
    <source>
        <dbReference type="PROSITE" id="PS51918"/>
    </source>
</evidence>
<accession>A0AAU8LUG3</accession>
<evidence type="ECO:0000313" key="8">
    <source>
        <dbReference type="EMBL" id="XCN72511.1"/>
    </source>
</evidence>
<dbReference type="InterPro" id="IPR006158">
    <property type="entry name" value="Cobalamin-bd"/>
</dbReference>
<dbReference type="GO" id="GO:0031419">
    <property type="term" value="F:cobalamin binding"/>
    <property type="evidence" value="ECO:0007669"/>
    <property type="project" value="InterPro"/>
</dbReference>
<name>A0AAU8LUG3_9BACT</name>
<dbReference type="Pfam" id="PF04055">
    <property type="entry name" value="Radical_SAM"/>
    <property type="match status" value="1"/>
</dbReference>
<dbReference type="InterPro" id="IPR058240">
    <property type="entry name" value="rSAM_sf"/>
</dbReference>
<reference evidence="8" key="1">
    <citation type="journal article" date="2024" name="Syst. Appl. Microbiol.">
        <title>First single-strain enrichments of Electrothrix cable bacteria, description of E. aestuarii sp. nov. and E. rattekaaiensis sp. nov., and proposal of a cable bacteria taxonomy following the rules of the SeqCode.</title>
        <authorList>
            <person name="Plum-Jensen L.E."/>
            <person name="Schramm A."/>
            <person name="Marshall I.P.G."/>
        </authorList>
    </citation>
    <scope>NUCLEOTIDE SEQUENCE</scope>
    <source>
        <strain evidence="8">Rat1</strain>
    </source>
</reference>
<dbReference type="CDD" id="cd02068">
    <property type="entry name" value="radical_SAM_B12_BD"/>
    <property type="match status" value="1"/>
</dbReference>
<dbReference type="NCBIfam" id="TIGR04072">
    <property type="entry name" value="rSAM_ladder_B12"/>
    <property type="match status" value="1"/>
</dbReference>
<dbReference type="SUPFAM" id="SSF102114">
    <property type="entry name" value="Radical SAM enzymes"/>
    <property type="match status" value="1"/>
</dbReference>